<reference evidence="7 8" key="1">
    <citation type="submission" date="2012-01" db="EMBL/GenBank/DDBJ databases">
        <title>Complete sequence of Desulfotomaculum gibsoniae DSM 7213.</title>
        <authorList>
            <consortium name="US DOE Joint Genome Institute"/>
            <person name="Lucas S."/>
            <person name="Han J."/>
            <person name="Lapidus A."/>
            <person name="Cheng J.-F."/>
            <person name="Goodwin L."/>
            <person name="Pitluck S."/>
            <person name="Peters L."/>
            <person name="Ovchinnikova G."/>
            <person name="Teshima H."/>
            <person name="Detter J.C."/>
            <person name="Han C."/>
            <person name="Tapia R."/>
            <person name="Land M."/>
            <person name="Hauser L."/>
            <person name="Kyrpides N."/>
            <person name="Ivanova N."/>
            <person name="Pagani I."/>
            <person name="Parshina S."/>
            <person name="Plugge C."/>
            <person name="Muyzer G."/>
            <person name="Kuever J."/>
            <person name="Ivanova A."/>
            <person name="Nazina T."/>
            <person name="Klenk H.-P."/>
            <person name="Brambilla E."/>
            <person name="Spring S."/>
            <person name="Stams A.F."/>
            <person name="Woyke T."/>
        </authorList>
    </citation>
    <scope>NUCLEOTIDE SEQUENCE [LARGE SCALE GENOMIC DNA]</scope>
    <source>
        <strain evidence="7 8">DSM 7213</strain>
    </source>
</reference>
<dbReference type="OrthoDB" id="1951378at2"/>
<dbReference type="STRING" id="767817.Desgi_4713"/>
<dbReference type="PANTHER" id="PTHR37422">
    <property type="entry name" value="TEICHURONIC ACID BIOSYNTHESIS PROTEIN TUAE"/>
    <property type="match status" value="1"/>
</dbReference>
<evidence type="ECO:0000256" key="1">
    <source>
        <dbReference type="ARBA" id="ARBA00004141"/>
    </source>
</evidence>
<keyword evidence="4 5" id="KW-0472">Membrane</keyword>
<feature type="transmembrane region" description="Helical" evidence="5">
    <location>
        <begin position="219"/>
        <end position="236"/>
    </location>
</feature>
<keyword evidence="8" id="KW-1185">Reference proteome</keyword>
<sequence>MENGELKKRKPIWEYLFTIFTLIIYTNAFYQLLLRDLSNKDLIVPLLWLGIYTVTAILLLIHSRQVLRVAFQDKLLWLLVGLAFISIVWSEVPFATLKNSVALLGTTAFGIYLAARYTHRELMQLLLLAFGFIAVTSLGFVLFLPSLGLEYKTNFMIWRGVFDNKNVLGAVISLVAIAWLLYLIDSIKACKNIKAIVIGFVFFILSVSTLFFSNSMTSLVAFSIALIILLFYLVWLHFKSTGLVILIILGVCGFAFWVVNYQDNLFAILGRTSTLTGRTPLWQAVWEMILNRPWLGYGYISYWLGLEGPFSGIMYKLYWDPGAHIVYWCPPHAHNGYLDLWLQLGLTGVVFYALSLFNNLYKAFNLVREKSHLINMFPLLFLVFMSIHNLGESTILFRNWIFWVLYTAFSIQLSHKTPKPQY</sequence>
<feature type="transmembrane region" description="Helical" evidence="5">
    <location>
        <begin position="340"/>
        <end position="361"/>
    </location>
</feature>
<dbReference type="GO" id="GO:0016874">
    <property type="term" value="F:ligase activity"/>
    <property type="evidence" value="ECO:0007669"/>
    <property type="project" value="UniProtKB-KW"/>
</dbReference>
<dbReference type="InterPro" id="IPR051533">
    <property type="entry name" value="WaaL-like"/>
</dbReference>
<dbReference type="RefSeq" id="WP_006522220.1">
    <property type="nucleotide sequence ID" value="NC_021184.1"/>
</dbReference>
<proteinExistence type="predicted"/>
<organism evidence="7 8">
    <name type="scientific">Desulfoscipio gibsoniae DSM 7213</name>
    <dbReference type="NCBI Taxonomy" id="767817"/>
    <lineage>
        <taxon>Bacteria</taxon>
        <taxon>Bacillati</taxon>
        <taxon>Bacillota</taxon>
        <taxon>Clostridia</taxon>
        <taxon>Eubacteriales</taxon>
        <taxon>Desulfallaceae</taxon>
        <taxon>Desulfoscipio</taxon>
    </lineage>
</organism>
<dbReference type="EMBL" id="CP003273">
    <property type="protein sequence ID" value="AGL03934.1"/>
    <property type="molecule type" value="Genomic_DNA"/>
</dbReference>
<feature type="transmembrane region" description="Helical" evidence="5">
    <location>
        <begin position="42"/>
        <end position="63"/>
    </location>
</feature>
<evidence type="ECO:0000256" key="3">
    <source>
        <dbReference type="ARBA" id="ARBA00022989"/>
    </source>
</evidence>
<evidence type="ECO:0000256" key="5">
    <source>
        <dbReference type="SAM" id="Phobius"/>
    </source>
</evidence>
<feature type="transmembrane region" description="Helical" evidence="5">
    <location>
        <begin position="167"/>
        <end position="184"/>
    </location>
</feature>
<protein>
    <submittedName>
        <fullName evidence="7">Lipid A core-O-antigen ligase-like enyme</fullName>
    </submittedName>
</protein>
<feature type="transmembrane region" description="Helical" evidence="5">
    <location>
        <begin position="101"/>
        <end position="118"/>
    </location>
</feature>
<feature type="transmembrane region" description="Helical" evidence="5">
    <location>
        <begin position="373"/>
        <end position="391"/>
    </location>
</feature>
<keyword evidence="7" id="KW-0436">Ligase</keyword>
<dbReference type="GO" id="GO:0016020">
    <property type="term" value="C:membrane"/>
    <property type="evidence" value="ECO:0007669"/>
    <property type="project" value="UniProtKB-SubCell"/>
</dbReference>
<keyword evidence="3 5" id="KW-1133">Transmembrane helix</keyword>
<feature type="transmembrane region" description="Helical" evidence="5">
    <location>
        <begin position="12"/>
        <end position="30"/>
    </location>
</feature>
<dbReference type="KEGG" id="dgi:Desgi_4713"/>
<evidence type="ECO:0000313" key="8">
    <source>
        <dbReference type="Proteomes" id="UP000013520"/>
    </source>
</evidence>
<dbReference type="PANTHER" id="PTHR37422:SF17">
    <property type="entry name" value="O-ANTIGEN LIGASE"/>
    <property type="match status" value="1"/>
</dbReference>
<name>R4KMM7_9FIRM</name>
<feature type="transmembrane region" description="Helical" evidence="5">
    <location>
        <begin position="243"/>
        <end position="259"/>
    </location>
</feature>
<keyword evidence="2 5" id="KW-0812">Transmembrane</keyword>
<evidence type="ECO:0000256" key="4">
    <source>
        <dbReference type="ARBA" id="ARBA00023136"/>
    </source>
</evidence>
<dbReference type="Proteomes" id="UP000013520">
    <property type="component" value="Chromosome"/>
</dbReference>
<feature type="transmembrane region" description="Helical" evidence="5">
    <location>
        <begin position="75"/>
        <end position="95"/>
    </location>
</feature>
<evidence type="ECO:0000256" key="2">
    <source>
        <dbReference type="ARBA" id="ARBA00022692"/>
    </source>
</evidence>
<comment type="subcellular location">
    <subcellularLocation>
        <location evidence="1">Membrane</location>
        <topology evidence="1">Multi-pass membrane protein</topology>
    </subcellularLocation>
</comment>
<feature type="domain" description="O-antigen ligase-related" evidence="6">
    <location>
        <begin position="202"/>
        <end position="352"/>
    </location>
</feature>
<feature type="transmembrane region" description="Helical" evidence="5">
    <location>
        <begin position="125"/>
        <end position="147"/>
    </location>
</feature>
<evidence type="ECO:0000259" key="6">
    <source>
        <dbReference type="Pfam" id="PF04932"/>
    </source>
</evidence>
<dbReference type="Pfam" id="PF04932">
    <property type="entry name" value="Wzy_C"/>
    <property type="match status" value="1"/>
</dbReference>
<evidence type="ECO:0000313" key="7">
    <source>
        <dbReference type="EMBL" id="AGL03934.1"/>
    </source>
</evidence>
<dbReference type="AlphaFoldDB" id="R4KMM7"/>
<gene>
    <name evidence="7" type="ORF">Desgi_4713</name>
</gene>
<dbReference type="eggNOG" id="COG3307">
    <property type="taxonomic scope" value="Bacteria"/>
</dbReference>
<dbReference type="HOGENOM" id="CLU_039809_2_0_9"/>
<accession>R4KMM7</accession>
<dbReference type="InterPro" id="IPR007016">
    <property type="entry name" value="O-antigen_ligase-rel_domated"/>
</dbReference>
<feature type="transmembrane region" description="Helical" evidence="5">
    <location>
        <begin position="196"/>
        <end position="213"/>
    </location>
</feature>